<dbReference type="EMBL" id="FUYE01000002">
    <property type="protein sequence ID" value="SKA80297.1"/>
    <property type="molecule type" value="Genomic_DNA"/>
</dbReference>
<evidence type="ECO:0000313" key="1">
    <source>
        <dbReference type="EMBL" id="SKA80297.1"/>
    </source>
</evidence>
<protein>
    <submittedName>
        <fullName evidence="1">Uncharacterized conserved protein, DUF1501 family</fullName>
    </submittedName>
</protein>
<name>A0A1T4WT52_9BACT</name>
<gene>
    <name evidence="1" type="ORF">SAMN02745166_00608</name>
</gene>
<sequence>MQPNDMPTLLTRRTFLGRSACSAMSTTCLLNTILTLRQMNAQAADVLTPGTPYKAIVCVFLYGGNDSNNMVMPRESSAHAKYAASRTVLTIPQSDILALNTQNDNGLNLGLHPSMTGCRDLYNQGKLALLTNVGTLIAPATLQDYYNGTAAIPENLFSHSDQQMQWQTSASTMNAAYNQTGWGARMAEALVGGQERTSVSMLVSLNGTNFFQVGKTMLPFRPGPGGTPVFRLGQGSSSQDVTRYTAFRNILNAEYANLMEDAFADLSNKSIVEADTINTALQGTSNFPTIPNSGLGEQLRVVAKMIQAQGPLGITRQIFFVATGGFDTHGPQLGDHANLLGGVSAAMKGFQDGLESIGMGNAVTTFTASDFNRTFDSNGRGSDHGWGGHHLIMGGDLVGQRAYGSFPDPDITVSGNPLDTGRGRWVPTTSVDQYAATMGKWFGLSSTQIREVFPNIVNFDADLGFMKPVS</sequence>
<accession>A0A1T4WT52</accession>
<dbReference type="OrthoDB" id="9779968at2"/>
<keyword evidence="2" id="KW-1185">Reference proteome</keyword>
<reference evidence="2" key="1">
    <citation type="submission" date="2017-02" db="EMBL/GenBank/DDBJ databases">
        <authorList>
            <person name="Varghese N."/>
            <person name="Submissions S."/>
        </authorList>
    </citation>
    <scope>NUCLEOTIDE SEQUENCE [LARGE SCALE GENOMIC DNA]</scope>
    <source>
        <strain evidence="2">ATCC 700200</strain>
    </source>
</reference>
<dbReference type="InterPro" id="IPR010869">
    <property type="entry name" value="DUF1501"/>
</dbReference>
<proteinExistence type="predicted"/>
<dbReference type="STRING" id="48467.SAMN02745166_00608"/>
<dbReference type="Pfam" id="PF07394">
    <property type="entry name" value="DUF1501"/>
    <property type="match status" value="1"/>
</dbReference>
<organism evidence="1 2">
    <name type="scientific">Prosthecobacter debontii</name>
    <dbReference type="NCBI Taxonomy" id="48467"/>
    <lineage>
        <taxon>Bacteria</taxon>
        <taxon>Pseudomonadati</taxon>
        <taxon>Verrucomicrobiota</taxon>
        <taxon>Verrucomicrobiia</taxon>
        <taxon>Verrucomicrobiales</taxon>
        <taxon>Verrucomicrobiaceae</taxon>
        <taxon>Prosthecobacter</taxon>
    </lineage>
</organism>
<evidence type="ECO:0000313" key="2">
    <source>
        <dbReference type="Proteomes" id="UP000190774"/>
    </source>
</evidence>
<dbReference type="AlphaFoldDB" id="A0A1T4WT52"/>
<dbReference type="PANTHER" id="PTHR43737">
    <property type="entry name" value="BLL7424 PROTEIN"/>
    <property type="match status" value="1"/>
</dbReference>
<dbReference type="Proteomes" id="UP000190774">
    <property type="component" value="Unassembled WGS sequence"/>
</dbReference>
<dbReference type="PANTHER" id="PTHR43737:SF1">
    <property type="entry name" value="DUF1501 DOMAIN-CONTAINING PROTEIN"/>
    <property type="match status" value="1"/>
</dbReference>